<dbReference type="InterPro" id="IPR036047">
    <property type="entry name" value="F-box-like_dom_sf"/>
</dbReference>
<dbReference type="PANTHER" id="PTHR47602">
    <property type="entry name" value="F-BOX PROTEIN SKIP22"/>
    <property type="match status" value="1"/>
</dbReference>
<dbReference type="Pfam" id="PF12937">
    <property type="entry name" value="F-box-like"/>
    <property type="match status" value="1"/>
</dbReference>
<proteinExistence type="predicted"/>
<dbReference type="CDD" id="cd22165">
    <property type="entry name" value="F-box_AtSKIP22-like"/>
    <property type="match status" value="1"/>
</dbReference>
<reference evidence="3 4" key="1">
    <citation type="submission" date="2014-04" db="EMBL/GenBank/DDBJ databases">
        <authorList>
            <consortium name="International Citrus Genome Consortium"/>
            <person name="Gmitter F."/>
            <person name="Chen C."/>
            <person name="Farmerie W."/>
            <person name="Harkins T."/>
            <person name="Desany B."/>
            <person name="Mohiuddin M."/>
            <person name="Kodira C."/>
            <person name="Borodovsky M."/>
            <person name="Lomsadze A."/>
            <person name="Burns P."/>
            <person name="Jenkins J."/>
            <person name="Prochnik S."/>
            <person name="Shu S."/>
            <person name="Chapman J."/>
            <person name="Pitluck S."/>
            <person name="Schmutz J."/>
            <person name="Rokhsar D."/>
        </authorList>
    </citation>
    <scope>NUCLEOTIDE SEQUENCE</scope>
</reference>
<dbReference type="SMR" id="A0A067EF25"/>
<dbReference type="Gene3D" id="1.20.1280.50">
    <property type="match status" value="1"/>
</dbReference>
<evidence type="ECO:0000313" key="3">
    <source>
        <dbReference type="EMBL" id="KDO49536.1"/>
    </source>
</evidence>
<dbReference type="InterPro" id="IPR001810">
    <property type="entry name" value="F-box_dom"/>
</dbReference>
<accession>A0A067EF25</accession>
<sequence length="307" mass="34913">MKENHFPEEQNLTSSDTDSEVSESSEDESATATMTEADDIAPITQPELPLVSFLKRVFEEAGSLADDDDSGILRVAVHAVMLQSGFVCFVPESKKKIDGSQLPNPTQVNYTLPEAFDFSNFTKIETVVLKFEDSGDLFHIEGSLSEKEPVVHQLSLNPTRFVPPLDLAFVNSDMIDSRIRMCGSSSNQYPENEVFELHRLVSDALVYPLLIDLRLKLGLIPPPCFMRLPAELKRKILDLLIGVDIARAASVCSELRNLAKDDELWRRKCKEEFGFRGSFRRESWKIMYMIWHMRRRNRPAGRRSPVF</sequence>
<dbReference type="STRING" id="2711.A0A067EF25"/>
<dbReference type="PROSITE" id="PS50181">
    <property type="entry name" value="FBOX"/>
    <property type="match status" value="1"/>
</dbReference>
<dbReference type="Gene3D" id="3.40.1000.30">
    <property type="match status" value="1"/>
</dbReference>
<feature type="domain" description="F-box" evidence="2">
    <location>
        <begin position="222"/>
        <end position="268"/>
    </location>
</feature>
<dbReference type="Proteomes" id="UP000027120">
    <property type="component" value="Unassembled WGS sequence"/>
</dbReference>
<dbReference type="SUPFAM" id="SSF81383">
    <property type="entry name" value="F-box domain"/>
    <property type="match status" value="1"/>
</dbReference>
<dbReference type="SMART" id="SM00256">
    <property type="entry name" value="FBOX"/>
    <property type="match status" value="1"/>
</dbReference>
<evidence type="ECO:0000256" key="1">
    <source>
        <dbReference type="SAM" id="MobiDB-lite"/>
    </source>
</evidence>
<dbReference type="eggNOG" id="ENOG502QTNJ">
    <property type="taxonomic scope" value="Eukaryota"/>
</dbReference>
<name>A0A067EF25_CITSI</name>
<evidence type="ECO:0000313" key="4">
    <source>
        <dbReference type="Proteomes" id="UP000027120"/>
    </source>
</evidence>
<dbReference type="PANTHER" id="PTHR47602:SF2">
    <property type="entry name" value="F-BOX PROTEIN SKIP22"/>
    <property type="match status" value="1"/>
</dbReference>
<organism evidence="3 4">
    <name type="scientific">Citrus sinensis</name>
    <name type="common">Sweet orange</name>
    <name type="synonym">Citrus aurantium var. sinensis</name>
    <dbReference type="NCBI Taxonomy" id="2711"/>
    <lineage>
        <taxon>Eukaryota</taxon>
        <taxon>Viridiplantae</taxon>
        <taxon>Streptophyta</taxon>
        <taxon>Embryophyta</taxon>
        <taxon>Tracheophyta</taxon>
        <taxon>Spermatophyta</taxon>
        <taxon>Magnoliopsida</taxon>
        <taxon>eudicotyledons</taxon>
        <taxon>Gunneridae</taxon>
        <taxon>Pentapetalae</taxon>
        <taxon>rosids</taxon>
        <taxon>malvids</taxon>
        <taxon>Sapindales</taxon>
        <taxon>Rutaceae</taxon>
        <taxon>Aurantioideae</taxon>
        <taxon>Citrus</taxon>
    </lineage>
</organism>
<feature type="compositionally biased region" description="Acidic residues" evidence="1">
    <location>
        <begin position="17"/>
        <end position="29"/>
    </location>
</feature>
<dbReference type="EMBL" id="KK785108">
    <property type="protein sequence ID" value="KDO49536.1"/>
    <property type="molecule type" value="Genomic_DNA"/>
</dbReference>
<gene>
    <name evidence="3" type="ORF">CISIN_1g038588mg</name>
</gene>
<dbReference type="PaxDb" id="2711-XP_006486881.1"/>
<evidence type="ECO:0000259" key="2">
    <source>
        <dbReference type="PROSITE" id="PS50181"/>
    </source>
</evidence>
<keyword evidence="4" id="KW-1185">Reference proteome</keyword>
<protein>
    <recommendedName>
        <fullName evidence="2">F-box domain-containing protein</fullName>
    </recommendedName>
</protein>
<feature type="region of interest" description="Disordered" evidence="1">
    <location>
        <begin position="1"/>
        <end position="41"/>
    </location>
</feature>
<dbReference type="AlphaFoldDB" id="A0A067EF25"/>